<feature type="domain" description="Thyroglobulin type-1" evidence="11">
    <location>
        <begin position="2017"/>
        <end position="2093"/>
    </location>
</feature>
<dbReference type="SUPFAM" id="SSF57262">
    <property type="entry name" value="Leech antihemostatic proteins"/>
    <property type="match status" value="1"/>
</dbReference>
<reference evidence="13 14" key="1">
    <citation type="submission" date="2020-08" db="EMBL/GenBank/DDBJ databases">
        <authorList>
            <person name="Hejnol A."/>
        </authorList>
    </citation>
    <scope>NUCLEOTIDE SEQUENCE [LARGE SCALE GENOMIC DNA]</scope>
</reference>
<dbReference type="GO" id="GO:0005886">
    <property type="term" value="C:plasma membrane"/>
    <property type="evidence" value="ECO:0007669"/>
    <property type="project" value="TreeGrafter"/>
</dbReference>
<proteinExistence type="inferred from homology"/>
<dbReference type="PROSITE" id="PS00280">
    <property type="entry name" value="BPTI_KUNITZ_1"/>
    <property type="match status" value="1"/>
</dbReference>
<evidence type="ECO:0000259" key="9">
    <source>
        <dbReference type="PROSITE" id="PS50279"/>
    </source>
</evidence>
<feature type="domain" description="Ig-like" evidence="10">
    <location>
        <begin position="874"/>
        <end position="964"/>
    </location>
</feature>
<dbReference type="Proteomes" id="UP000549394">
    <property type="component" value="Unassembled WGS sequence"/>
</dbReference>
<feature type="domain" description="Thyroglobulin type-1" evidence="11">
    <location>
        <begin position="1761"/>
        <end position="1817"/>
    </location>
</feature>
<evidence type="ECO:0000256" key="3">
    <source>
        <dbReference type="ARBA" id="ARBA00022525"/>
    </source>
</evidence>
<dbReference type="InterPro" id="IPR007110">
    <property type="entry name" value="Ig-like_dom"/>
</dbReference>
<keyword evidence="3" id="KW-0964">Secreted</keyword>
<comment type="subcellular location">
    <subcellularLocation>
        <location evidence="1">Secreted</location>
    </subcellularLocation>
</comment>
<feature type="domain" description="Ig-like" evidence="10">
    <location>
        <begin position="1"/>
        <end position="65"/>
    </location>
</feature>
<dbReference type="SMART" id="SM00408">
    <property type="entry name" value="IGc2"/>
    <property type="match status" value="4"/>
</dbReference>
<evidence type="ECO:0000259" key="12">
    <source>
        <dbReference type="PROSITE" id="PS51252"/>
    </source>
</evidence>
<protein>
    <submittedName>
        <fullName evidence="13">DgyrCDS2934</fullName>
    </submittedName>
</protein>
<feature type="domain" description="Thyroglobulin type-1" evidence="11">
    <location>
        <begin position="1548"/>
        <end position="1616"/>
    </location>
</feature>
<evidence type="ECO:0000313" key="14">
    <source>
        <dbReference type="Proteomes" id="UP000549394"/>
    </source>
</evidence>
<dbReference type="SUPFAM" id="SSF57610">
    <property type="entry name" value="Thyroglobulin type-1 domain"/>
    <property type="match status" value="5"/>
</dbReference>
<dbReference type="Gene3D" id="4.10.800.10">
    <property type="entry name" value="Thyroglobulin type-1"/>
    <property type="match status" value="5"/>
</dbReference>
<dbReference type="InterPro" id="IPR002223">
    <property type="entry name" value="Kunitz_BPTI"/>
</dbReference>
<feature type="domain" description="Antistasin-like" evidence="12">
    <location>
        <begin position="1485"/>
        <end position="1513"/>
    </location>
</feature>
<feature type="domain" description="BPTI/Kunitz inhibitor" evidence="9">
    <location>
        <begin position="1906"/>
        <end position="1958"/>
    </location>
</feature>
<sequence>MLLSTVLHHPSHVIPKITWLHPSSKTLESKSSTLLLQNISKSDNGIFTCIAHDSDADETVTTRITLNVTKRLKWMKIPYSQNLLIGKNFISECSSFPNVHPIIWKINDTRIEENDRRLSEDGKKLTIANVQLNSSSTISCLIRNNGYPYNYLYKTIYLNVTKSKKNNNKTCIVCEKYCKYGFVMGENSCPTCQCAEDPCKNMICPQNYICQSTRVSYISKASCGFKIEGNHPPVINLNHLPNKTVYASIGNELVLNCSALGQQQMNYQFMKSNNPVVKNSDTDIDENGLKFGVLYFFKISAKNQGNYMCIAKNSLGTAIYDFSIKIAYVNNFRNREETVYTEAFKGFEIKIPKTAGIPISSLSYEWLKIINGKEEKIELGERINQDENGNLIFSYVLQNDEGDYIASVSNKLSKDFKKAAPVSLKITTGQDIIYEPIISKIKTKYEVVAGDTLKLYCLVFAKPLPKVEWYKIDGETSKKIAKSFVHTIENVNKSIEGDYMVKIYSLEENGAVAIEKTVTVNVHEPLNWYQGLNSKIVQIGSNVSFNCVPNINKSVISWFKDGKNIIPDSRWIVNKTMLTIKKVKPSDISSIQCKAMIKRPIDNVYNYAFHNSFLYVTKNLTLTPTKKICNRTCRIQCPFGYILGEDGCRICECSIDPCLNMLCPSEYLCKRIFPSNCSTKVCMDPMVAVCSPMIKRSGCLLKDCNKSCIYGYVKLESGCSICECYNPCKNKTCGQGKVCNLKPAGQCDNSNCKLLSVCEFPQEGIPPIIETKGPIQTVYYEIGGDIRLACPFIQPPDSSFDFNVLKNGKEFDIVGNFQRIKNLLTFLEEKAITLSPGYESDEGLYSCLVRNKYGTALSYNVSLEISYLSDIETPEEENLIFDSTTRDYRIIHCSIESKPKAIIYWRKLNDKNERQIIDDHNIITTINGSLIIIRPTTEQSGAYICIGQNPFSKKEKIVRNIRITAKDISPIDASHSIYVFPSNSTSFPIGGFTRIQFITSSLEPLKWFLNDQEITNETDYEIVISNFTIKDAGIWNVRSSNKLTSTFNISYYHNITIGRTPKDTIVTVGSDAIFYCEIFGTKIRPQWFVNGKKLQSPLSQSNIMLSQNGSSLTLKSVDYNASVWCNTENTVNGIYYFGAFLMTKSACPKLSLCHLNCSYGFFYDNGCPICKCHEPCKDYTCPDKAKVCAAKPDLTCWKPPCYSKPSCIKPTSNTSQCKVLNCEPCRYGNKVDDRGCKVCECITDPCVAARCSAGEKCVAVRMKYCQNEICHEAKCYKTCSSCPNSCPFGFNITHETCPNCTCSRDPCLKTSVCQVGQKCTAEKLICMPNDNLCDYRPYFASCGQSSGNCKICQNKCDYGYILGEDNCPKNCTCSPDPCLALHCSANNINPTKCKRSKPLCTGDDSTIEKCSKGPYKAECVEACSLSSERCDLSRCPYNYPRTSGCTVCICESPCDSAPCQPDEYCGIEEFEGLKLAVCKKEDRVCPPLDMCNLNETCKFGRSTDEKGCELCSCKDPCKFITCHNDSVCVPESRFCASYPCRPTSVRCVSKCEAAKDYNLMSSIHNPIIPQIDYNCTKANINFERVQCYKGTNICFCVDEKTGDYINNTATLGKPNCSKGEGSKQICPNGKKAKVCAVNACNFQCCPGYPKAVCKTNPCNNCEPEFTYNGRIVDCWNGINKCWKDFQDKFLALEIQTTMFSLEHSNWNINLQTRNTRDKMLKDSKQHLNGENEIFKEYNCGYMAIIFISSFRYTVYGSSEISNRFMQEGVFFPQCLLPKILSNNGYMPKQCFGDFCWCSDNMGNPINNAIFYKNNFTCAADGQVIPETVERLKCSDGKDPLFCKEQCLKSHHCLIQERGLPYLCRADPCSNCETTMRFETIDSNGNVVDTEFLRNYRCKADVYKDICKLPKDTGNSCDKPSKDMWYYDAKNGGCLPFKYFGCGGNRNLFISKEQCKIRCKGDICSKGTLKVCKDTCKTAKCKGFPSALCIVNKCTCKPEFFNPLTYNRIEKVDCFRDYGQCINYKAKIVLDGFDSSTFHSFLLVNTTLSSISCKENGGFTPKQCDEKNCWCVNEFGNIISNKLTPISLGNTLICEDKQANKCPPLSCSANEKTCPQGLAKRFTLVNGLKIECEFCSCSCILAKGCVNDLQCVFKHDNSPKCSLERRICPKFDTCKTFCPNGYKVDNKGCRKCECHNPCDYITCERNYKCEPYFLSCSSLPCIVKEAACIPKCQSEQQVALRTVYNNPTELFMIPNCNYEKHTYDTSTCMSNTGVCLCTSPNGLTPTSSLFRHGNVCSRESVDSLMDLCPKNTFVHICPVTLCTMKCCPAYPQAECRINPCNGCKAEFYVGKDKVDCFEKSTLCHRQYAERVEQAVRIGEQQMFTDPYWQILYYKLHVLPYHISTSIRYKKNSPSSDMGCSVQVELNINNYLKSTVNEKYIDELQTDKIVVGPYLPKCRKLGDNTHNGFLYKQCKTIGDKVLFCFCVDKSGNEIPKTLSKDPNMECNSDGIIKGKVEICPSGKPQQSCSERCLNTTCNGENFFTDCKASQCDDCKVEVSNNLFSCSKKKCDKLEPCQDSNLICETFPEAVLVFDCLCKASFISPLSTLAVDCKGEPKGLCFRRNAQFSSLDVWKEIRFAVDMISQSRYELFSAYYKYPELSRYSCTADGNFESKQCIGNNCFCIDEWGMPLEISSSGSNENIRCLNKKTISLGFLANVDSTIPKKTIEEDIAKYLHLPTENVNLFRDIKEKDSFLLQLTANDKSLPAKVDVLYHLIKHKILKGVRSVSFMSEKTQIIPEETTIPPPTTIIPTTTREQTTTEKTTTIPATTEESTTIQITTSIKETTTSKYIGNI</sequence>
<feature type="domain" description="Antistasin-like" evidence="12">
    <location>
        <begin position="169"/>
        <end position="194"/>
    </location>
</feature>
<feature type="domain" description="Ig-like" evidence="10">
    <location>
        <begin position="232"/>
        <end position="325"/>
    </location>
</feature>
<dbReference type="GO" id="GO:0004867">
    <property type="term" value="F:serine-type endopeptidase inhibitor activity"/>
    <property type="evidence" value="ECO:0007669"/>
    <property type="project" value="UniProtKB-KW"/>
</dbReference>
<keyword evidence="7 8" id="KW-1015">Disulfide bond</keyword>
<dbReference type="InterPro" id="IPR003599">
    <property type="entry name" value="Ig_sub"/>
</dbReference>
<accession>A0A7I8VBP4</accession>
<dbReference type="Pfam" id="PF00047">
    <property type="entry name" value="ig"/>
    <property type="match status" value="1"/>
</dbReference>
<evidence type="ECO:0000256" key="4">
    <source>
        <dbReference type="ARBA" id="ARBA00022690"/>
    </source>
</evidence>
<dbReference type="SMART" id="SM00409">
    <property type="entry name" value="IG"/>
    <property type="match status" value="8"/>
</dbReference>
<feature type="domain" description="Thyroglobulin type-1" evidence="11">
    <location>
        <begin position="2607"/>
        <end position="2702"/>
    </location>
</feature>
<dbReference type="Pfam" id="PF00086">
    <property type="entry name" value="Thyroglobulin_1"/>
    <property type="match status" value="5"/>
</dbReference>
<evidence type="ECO:0000313" key="13">
    <source>
        <dbReference type="EMBL" id="CAD5113765.1"/>
    </source>
</evidence>
<dbReference type="InterPro" id="IPR003598">
    <property type="entry name" value="Ig_sub2"/>
</dbReference>
<dbReference type="SMART" id="SM00211">
    <property type="entry name" value="TY"/>
    <property type="match status" value="4"/>
</dbReference>
<dbReference type="InterPro" id="IPR036857">
    <property type="entry name" value="Thyroglobulin_1_sf"/>
</dbReference>
<dbReference type="Pfam" id="PF02822">
    <property type="entry name" value="Antistasin"/>
    <property type="match status" value="3"/>
</dbReference>
<comment type="similarity">
    <text evidence="2">Belongs to the protease inhibitor I15 (antistasin) family.</text>
</comment>
<evidence type="ECO:0000259" key="11">
    <source>
        <dbReference type="PROSITE" id="PS51162"/>
    </source>
</evidence>
<feature type="domain" description="Ig-like" evidence="10">
    <location>
        <begin position="1055"/>
        <end position="1129"/>
    </location>
</feature>
<feature type="domain" description="Thyroglobulin type-1" evidence="11">
    <location>
        <begin position="2415"/>
        <end position="2504"/>
    </location>
</feature>
<dbReference type="InterPro" id="IPR036179">
    <property type="entry name" value="Ig-like_dom_sf"/>
</dbReference>
<dbReference type="EMBL" id="CAJFCJ010000004">
    <property type="protein sequence ID" value="CAD5113765.1"/>
    <property type="molecule type" value="Genomic_DNA"/>
</dbReference>
<dbReference type="InterPro" id="IPR050958">
    <property type="entry name" value="Cell_Adh-Cytoskel_Orgn"/>
</dbReference>
<dbReference type="Gene3D" id="2.60.40.10">
    <property type="entry name" value="Immunoglobulins"/>
    <property type="match status" value="8"/>
</dbReference>
<keyword evidence="14" id="KW-1185">Reference proteome</keyword>
<feature type="disulfide bond" evidence="8">
    <location>
        <begin position="2267"/>
        <end position="2274"/>
    </location>
</feature>
<dbReference type="CDD" id="cd00096">
    <property type="entry name" value="Ig"/>
    <property type="match status" value="1"/>
</dbReference>
<keyword evidence="4" id="KW-0646">Protease inhibitor</keyword>
<feature type="domain" description="Ig-like" evidence="10">
    <location>
        <begin position="525"/>
        <end position="595"/>
    </location>
</feature>
<feature type="domain" description="Antistasin-like" evidence="12">
    <location>
        <begin position="2167"/>
        <end position="2193"/>
    </location>
</feature>
<dbReference type="InterPro" id="IPR011061">
    <property type="entry name" value="Hirudin/antistatin"/>
</dbReference>
<evidence type="ECO:0000259" key="10">
    <source>
        <dbReference type="PROSITE" id="PS50835"/>
    </source>
</evidence>
<dbReference type="Pfam" id="PF13927">
    <property type="entry name" value="Ig_3"/>
    <property type="match status" value="1"/>
</dbReference>
<dbReference type="PROSITE" id="PS50835">
    <property type="entry name" value="IG_LIKE"/>
    <property type="match status" value="7"/>
</dbReference>
<dbReference type="SMART" id="SM00131">
    <property type="entry name" value="KU"/>
    <property type="match status" value="1"/>
</dbReference>
<evidence type="ECO:0000256" key="5">
    <source>
        <dbReference type="ARBA" id="ARBA00022729"/>
    </source>
</evidence>
<evidence type="ECO:0000256" key="1">
    <source>
        <dbReference type="ARBA" id="ARBA00004613"/>
    </source>
</evidence>
<feature type="disulfide bond" evidence="8">
    <location>
        <begin position="1797"/>
        <end position="1817"/>
    </location>
</feature>
<comment type="caution">
    <text evidence="8">Lacks conserved residue(s) required for the propagation of feature annotation.</text>
</comment>
<dbReference type="PROSITE" id="PS51162">
    <property type="entry name" value="THYROGLOBULIN_1_2"/>
    <property type="match status" value="6"/>
</dbReference>
<dbReference type="PANTHER" id="PTHR45080:SF8">
    <property type="entry name" value="IG-LIKE DOMAIN-CONTAINING PROTEIN"/>
    <property type="match status" value="1"/>
</dbReference>
<evidence type="ECO:0000256" key="7">
    <source>
        <dbReference type="ARBA" id="ARBA00023157"/>
    </source>
</evidence>
<dbReference type="Gene3D" id="2.10.22.10">
    <property type="entry name" value="Antistasin, domain 1"/>
    <property type="match status" value="5"/>
</dbReference>
<dbReference type="SUPFAM" id="SSF48726">
    <property type="entry name" value="Immunoglobulin"/>
    <property type="match status" value="8"/>
</dbReference>
<evidence type="ECO:0000256" key="6">
    <source>
        <dbReference type="ARBA" id="ARBA00022900"/>
    </source>
</evidence>
<dbReference type="InterPro" id="IPR013151">
    <property type="entry name" value="Immunoglobulin_dom"/>
</dbReference>
<feature type="domain" description="Ig-like" evidence="10">
    <location>
        <begin position="436"/>
        <end position="519"/>
    </location>
</feature>
<dbReference type="InterPro" id="IPR013783">
    <property type="entry name" value="Ig-like_fold"/>
</dbReference>
<name>A0A7I8VBP4_9ANNE</name>
<keyword evidence="6" id="KW-0722">Serine protease inhibitor</keyword>
<dbReference type="PROSITE" id="PS50279">
    <property type="entry name" value="BPTI_KUNITZ_2"/>
    <property type="match status" value="1"/>
</dbReference>
<evidence type="ECO:0000256" key="8">
    <source>
        <dbReference type="PROSITE-ProRule" id="PRU00500"/>
    </source>
</evidence>
<evidence type="ECO:0000256" key="2">
    <source>
        <dbReference type="ARBA" id="ARBA00008768"/>
    </source>
</evidence>
<feature type="disulfide bond" evidence="8">
    <location>
        <begin position="1587"/>
        <end position="1594"/>
    </location>
</feature>
<dbReference type="OrthoDB" id="4473401at2759"/>
<organism evidence="13 14">
    <name type="scientific">Dimorphilus gyrociliatus</name>
    <dbReference type="NCBI Taxonomy" id="2664684"/>
    <lineage>
        <taxon>Eukaryota</taxon>
        <taxon>Metazoa</taxon>
        <taxon>Spiralia</taxon>
        <taxon>Lophotrochozoa</taxon>
        <taxon>Annelida</taxon>
        <taxon>Polychaeta</taxon>
        <taxon>Polychaeta incertae sedis</taxon>
        <taxon>Dinophilidae</taxon>
        <taxon>Dimorphilus</taxon>
    </lineage>
</organism>
<dbReference type="GO" id="GO:0007156">
    <property type="term" value="P:homophilic cell adhesion via plasma membrane adhesion molecules"/>
    <property type="evidence" value="ECO:0007669"/>
    <property type="project" value="TreeGrafter"/>
</dbReference>
<gene>
    <name evidence="13" type="ORF">DGYR_LOCUS2700</name>
</gene>
<dbReference type="InterPro" id="IPR020901">
    <property type="entry name" value="Prtase_inh_Kunz-CS"/>
</dbReference>
<dbReference type="PROSITE" id="PS51252">
    <property type="entry name" value="ANTISTASIN"/>
    <property type="match status" value="4"/>
</dbReference>
<dbReference type="GO" id="GO:0005576">
    <property type="term" value="C:extracellular region"/>
    <property type="evidence" value="ECO:0007669"/>
    <property type="project" value="UniProtKB-SubCell"/>
</dbReference>
<dbReference type="InterPro" id="IPR036880">
    <property type="entry name" value="Kunitz_BPTI_sf"/>
</dbReference>
<feature type="domain" description="Ig-like" evidence="10">
    <location>
        <begin position="766"/>
        <end position="866"/>
    </location>
</feature>
<feature type="disulfide bond" evidence="8">
    <location>
        <begin position="1596"/>
        <end position="1616"/>
    </location>
</feature>
<dbReference type="InterPro" id="IPR004094">
    <property type="entry name" value="Antistasin-like"/>
</dbReference>
<feature type="domain" description="Thyroglobulin type-1" evidence="11">
    <location>
        <begin position="2228"/>
        <end position="2307"/>
    </location>
</feature>
<dbReference type="InterPro" id="IPR000716">
    <property type="entry name" value="Thyroglobulin_1"/>
</dbReference>
<feature type="disulfide bond" evidence="8">
    <location>
        <begin position="2484"/>
        <end position="2504"/>
    </location>
</feature>
<comment type="caution">
    <text evidence="13">The sequence shown here is derived from an EMBL/GenBank/DDBJ whole genome shotgun (WGS) entry which is preliminary data.</text>
</comment>
<keyword evidence="5" id="KW-0732">Signal</keyword>
<dbReference type="PANTHER" id="PTHR45080">
    <property type="entry name" value="CONTACTIN 5"/>
    <property type="match status" value="1"/>
</dbReference>
<dbReference type="SUPFAM" id="SSF57362">
    <property type="entry name" value="BPTI-like"/>
    <property type="match status" value="1"/>
</dbReference>
<feature type="domain" description="Antistasin-like" evidence="12">
    <location>
        <begin position="625"/>
        <end position="653"/>
    </location>
</feature>